<keyword evidence="1" id="KW-1133">Transmembrane helix</keyword>
<gene>
    <name evidence="2" type="ORF">EU508_08295</name>
</gene>
<evidence type="ECO:0000313" key="3">
    <source>
        <dbReference type="Proteomes" id="UP000324162"/>
    </source>
</evidence>
<proteinExistence type="predicted"/>
<dbReference type="Proteomes" id="UP000324162">
    <property type="component" value="Unassembled WGS sequence"/>
</dbReference>
<evidence type="ECO:0000313" key="2">
    <source>
        <dbReference type="EMBL" id="KAA1161004.1"/>
    </source>
</evidence>
<keyword evidence="1" id="KW-0472">Membrane</keyword>
<evidence type="ECO:0000256" key="1">
    <source>
        <dbReference type="SAM" id="Phobius"/>
    </source>
</evidence>
<dbReference type="AlphaFoldDB" id="A0AB73BHV2"/>
<sequence>MNELVFIPIIVVLLLAYNLWRRSAALNAREKMADELESFLGSSASEDHKEMTYSLFSICTDPYLMVFVTYYVVFQKDSNKKKAKREALALPQSLPEISDTQRKQCKNIINMGATIILKRAPITTLSCTLVIILVSSFRILINKLTVGESVEQLEDGIEKVAHRGLEVGNRELKL</sequence>
<accession>A0AB73BHV2</accession>
<reference evidence="2 3" key="1">
    <citation type="submission" date="2019-01" db="EMBL/GenBank/DDBJ databases">
        <title>Genome sequences of marine Pseudoalteromonas species.</title>
        <authorList>
            <person name="Boraston A.B."/>
            <person name="Hehemann J.-H."/>
            <person name="Vickers C.J."/>
            <person name="Salama-Alber O."/>
            <person name="Abe K."/>
            <person name="Hettle A.J."/>
        </authorList>
    </citation>
    <scope>NUCLEOTIDE SEQUENCE [LARGE SCALE GENOMIC DNA]</scope>
    <source>
        <strain evidence="2 3">PS42</strain>
    </source>
</reference>
<feature type="transmembrane region" description="Helical" evidence="1">
    <location>
        <begin position="120"/>
        <end position="141"/>
    </location>
</feature>
<keyword evidence="1" id="KW-0812">Transmembrane</keyword>
<protein>
    <submittedName>
        <fullName evidence="2">Uncharacterized protein</fullName>
    </submittedName>
</protein>
<dbReference type="EMBL" id="SEUK01000047">
    <property type="protein sequence ID" value="KAA1161004.1"/>
    <property type="molecule type" value="Genomic_DNA"/>
</dbReference>
<dbReference type="RefSeq" id="WP_149614077.1">
    <property type="nucleotide sequence ID" value="NZ_SEUK01000047.1"/>
</dbReference>
<name>A0AB73BHV2_9GAMM</name>
<organism evidence="2 3">
    <name type="scientific">Pseudoalteromonas fuliginea</name>
    <dbReference type="NCBI Taxonomy" id="1872678"/>
    <lineage>
        <taxon>Bacteria</taxon>
        <taxon>Pseudomonadati</taxon>
        <taxon>Pseudomonadota</taxon>
        <taxon>Gammaproteobacteria</taxon>
        <taxon>Alteromonadales</taxon>
        <taxon>Pseudoalteromonadaceae</taxon>
        <taxon>Pseudoalteromonas</taxon>
    </lineage>
</organism>
<comment type="caution">
    <text evidence="2">The sequence shown here is derived from an EMBL/GenBank/DDBJ whole genome shotgun (WGS) entry which is preliminary data.</text>
</comment>
<feature type="transmembrane region" description="Helical" evidence="1">
    <location>
        <begin position="51"/>
        <end position="74"/>
    </location>
</feature>